<feature type="domain" description="Sieve element occlusion C-terminal" evidence="3">
    <location>
        <begin position="536"/>
        <end position="768"/>
    </location>
</feature>
<sequence length="770" mass="85951">MDTTNLTAAATPLSATNTLGAAPITPLGGSTTSYSATAPLGGSTTSYSGTTPLGRSTTSYSGTTPLGGSTTSYPATTPLAATSSPLTTGTGTAGFGAAQKILGSGPAASMLAKGDQALAARFLGTSDGKSARSIGDSRSSVSAARLLGSGRPVASKTLWKFHPGLPVQFPVSKCSAGVDVHTIVMDILHLTKHYSWESKVVLALVSFAVTFGEFRIVLQQHPTNPLAKAVALLKQLPEVLEHAAALKPKLDALYTLIKEIIDVTKKIVEFYDLPRDYFTSESPDILAAVSHIPTAVYWSIRSIVVSATQILSLTGMGIEYLTEPWELSSLAHKLNNIKGHLVDIIERCYKYIERKRDDEAFELIVRTFTITHIDNSKPLRVLFKDDPQAFYDCYNKRRIATEDLRRKVVALFITEIDPELTRTGEFAILQQIYMEKRHSMTRSEGQYEVIWVPVADIWTEDKYKLFESLRNQMDWYSVHHPSLVSPLVLRFFREKWNFSKKPLVVVMDNQGRITHDNAVHMMCIWGGQSYPFTINREKLLWDETSWTIDLLADGLEPNIATWLSEGRFVCLYGGDEIEWIRKFTRIAKDVARESGITLELVYVGKNKPKERITRNIIDSITKENLSRTLDWNLIWYFWLRLESMWHSKGRYTNQENVKNDLVMQGIIAMLSYGSSSQGFAVITRGYSEMVKGSGEHMFKGLAEHGRWRTRENEIGFVAALDEYLRQIHLEAPHHCTSLILPGIGAMPDAVACAECGRLMERFTMFRCCLD</sequence>
<evidence type="ECO:0000256" key="1">
    <source>
        <dbReference type="SAM" id="MobiDB-lite"/>
    </source>
</evidence>
<gene>
    <name evidence="4" type="ORF">TIFTF001_018240</name>
</gene>
<evidence type="ECO:0000259" key="2">
    <source>
        <dbReference type="Pfam" id="PF14576"/>
    </source>
</evidence>
<feature type="domain" description="Sieve element occlusion N-terminal" evidence="2">
    <location>
        <begin position="172"/>
        <end position="372"/>
    </location>
</feature>
<comment type="caution">
    <text evidence="4">The sequence shown here is derived from an EMBL/GenBank/DDBJ whole genome shotgun (WGS) entry which is preliminary data.</text>
</comment>
<keyword evidence="5" id="KW-1185">Reference proteome</keyword>
<dbReference type="Pfam" id="PF14577">
    <property type="entry name" value="SEO_C"/>
    <property type="match status" value="1"/>
</dbReference>
<organism evidence="4 5">
    <name type="scientific">Ficus carica</name>
    <name type="common">Common fig</name>
    <dbReference type="NCBI Taxonomy" id="3494"/>
    <lineage>
        <taxon>Eukaryota</taxon>
        <taxon>Viridiplantae</taxon>
        <taxon>Streptophyta</taxon>
        <taxon>Embryophyta</taxon>
        <taxon>Tracheophyta</taxon>
        <taxon>Spermatophyta</taxon>
        <taxon>Magnoliopsida</taxon>
        <taxon>eudicotyledons</taxon>
        <taxon>Gunneridae</taxon>
        <taxon>Pentapetalae</taxon>
        <taxon>rosids</taxon>
        <taxon>fabids</taxon>
        <taxon>Rosales</taxon>
        <taxon>Moraceae</taxon>
        <taxon>Ficeae</taxon>
        <taxon>Ficus</taxon>
    </lineage>
</organism>
<dbReference type="GO" id="GO:0010088">
    <property type="term" value="P:phloem development"/>
    <property type="evidence" value="ECO:0007669"/>
    <property type="project" value="InterPro"/>
</dbReference>
<protein>
    <recommendedName>
        <fullName evidence="6">Sieve element occlusion</fullName>
    </recommendedName>
</protein>
<evidence type="ECO:0000259" key="3">
    <source>
        <dbReference type="Pfam" id="PF14577"/>
    </source>
</evidence>
<dbReference type="PANTHER" id="PTHR33232:SF20">
    <property type="entry name" value="PROTEIN SIEVE ELEMENT OCCLUSION B-LIKE"/>
    <property type="match status" value="1"/>
</dbReference>
<name>A0AA88ADP3_FICCA</name>
<feature type="region of interest" description="Disordered" evidence="1">
    <location>
        <begin position="43"/>
        <end position="74"/>
    </location>
</feature>
<dbReference type="InterPro" id="IPR027944">
    <property type="entry name" value="SEO_C"/>
</dbReference>
<dbReference type="EMBL" id="BTGU01000030">
    <property type="protein sequence ID" value="GMN49072.1"/>
    <property type="molecule type" value="Genomic_DNA"/>
</dbReference>
<evidence type="ECO:0000313" key="5">
    <source>
        <dbReference type="Proteomes" id="UP001187192"/>
    </source>
</evidence>
<dbReference type="Proteomes" id="UP001187192">
    <property type="component" value="Unassembled WGS sequence"/>
</dbReference>
<dbReference type="Pfam" id="PF14576">
    <property type="entry name" value="SEO_N"/>
    <property type="match status" value="1"/>
</dbReference>
<proteinExistence type="predicted"/>
<reference evidence="4" key="1">
    <citation type="submission" date="2023-07" db="EMBL/GenBank/DDBJ databases">
        <title>draft genome sequence of fig (Ficus carica).</title>
        <authorList>
            <person name="Takahashi T."/>
            <person name="Nishimura K."/>
        </authorList>
    </citation>
    <scope>NUCLEOTIDE SEQUENCE</scope>
</reference>
<dbReference type="InterPro" id="IPR039299">
    <property type="entry name" value="SEOA"/>
</dbReference>
<dbReference type="InterPro" id="IPR027942">
    <property type="entry name" value="SEO_N"/>
</dbReference>
<accession>A0AA88ADP3</accession>
<dbReference type="AlphaFoldDB" id="A0AA88ADP3"/>
<dbReference type="PANTHER" id="PTHR33232">
    <property type="entry name" value="PROTEIN SIEVE ELEMENT OCCLUSION B-LIKE"/>
    <property type="match status" value="1"/>
</dbReference>
<evidence type="ECO:0008006" key="6">
    <source>
        <dbReference type="Google" id="ProtNLM"/>
    </source>
</evidence>
<evidence type="ECO:0000313" key="4">
    <source>
        <dbReference type="EMBL" id="GMN49072.1"/>
    </source>
</evidence>